<reference evidence="4 6" key="3">
    <citation type="submission" date="2019-03" db="EMBL/GenBank/DDBJ databases">
        <authorList>
            <consortium name="Pathogen Informatics"/>
        </authorList>
    </citation>
    <scope>NUCLEOTIDE SEQUENCE [LARGE SCALE GENOMIC DNA]</scope>
    <source>
        <strain evidence="4 6">NCTC12282</strain>
    </source>
</reference>
<feature type="domain" description="GFO/IDH/MocA-like oxidoreductase" evidence="2">
    <location>
        <begin position="130"/>
        <end position="252"/>
    </location>
</feature>
<dbReference type="InterPro" id="IPR036291">
    <property type="entry name" value="NAD(P)-bd_dom_sf"/>
</dbReference>
<evidence type="ECO:0000313" key="6">
    <source>
        <dbReference type="Proteomes" id="UP000373449"/>
    </source>
</evidence>
<reference evidence="3" key="2">
    <citation type="submission" date="2017-09" db="EMBL/GenBank/DDBJ databases">
        <title>FDA dAtabase for Regulatory Grade micrObial Sequences (FDA-ARGOS): Supporting development and validation of Infectious Disease Dx tests.</title>
        <authorList>
            <person name="Minogue T."/>
            <person name="Wolcott M."/>
            <person name="Wasieloski L."/>
            <person name="Aguilar W."/>
            <person name="Moore D."/>
            <person name="Tallon L.J."/>
            <person name="Sadzewicz L."/>
            <person name="Ott S."/>
            <person name="Zhao X."/>
            <person name="Nagaraj S."/>
            <person name="Vavikolanu K."/>
            <person name="Aluvathingal J."/>
            <person name="Nadendla S."/>
            <person name="Sichtig H."/>
        </authorList>
    </citation>
    <scope>NUCLEOTIDE SEQUENCE</scope>
    <source>
        <strain evidence="3">FDAARGOS_387</strain>
    </source>
</reference>
<dbReference type="Pfam" id="PF22725">
    <property type="entry name" value="GFO_IDH_MocA_C3"/>
    <property type="match status" value="1"/>
</dbReference>
<dbReference type="Gene3D" id="3.30.360.10">
    <property type="entry name" value="Dihydrodipicolinate Reductase, domain 2"/>
    <property type="match status" value="1"/>
</dbReference>
<protein>
    <submittedName>
        <fullName evidence="3">Gfo/Idh/MocA family oxidoreductase</fullName>
    </submittedName>
    <submittedName>
        <fullName evidence="4">Glucose--fructose oxidoreductase</fullName>
        <ecNumber evidence="4">1.1.99.28</ecNumber>
    </submittedName>
</protein>
<name>A0A2C6DDJ1_9GAMM</name>
<feature type="domain" description="Gfo/Idh/MocA-like oxidoreductase N-terminal" evidence="1">
    <location>
        <begin position="3"/>
        <end position="117"/>
    </location>
</feature>
<evidence type="ECO:0000313" key="5">
    <source>
        <dbReference type="Proteomes" id="UP000224974"/>
    </source>
</evidence>
<gene>
    <name evidence="4" type="primary">gfo</name>
    <name evidence="3" type="ORF">CRN84_02900</name>
    <name evidence="4" type="ORF">NCTC12282_01155</name>
</gene>
<keyword evidence="4" id="KW-0560">Oxidoreductase</keyword>
<evidence type="ECO:0000259" key="1">
    <source>
        <dbReference type="Pfam" id="PF01408"/>
    </source>
</evidence>
<dbReference type="STRING" id="1111728.GCA_000427805_03150"/>
<accession>A0A2C6DDJ1</accession>
<dbReference type="OrthoDB" id="9781031at2"/>
<evidence type="ECO:0000259" key="2">
    <source>
        <dbReference type="Pfam" id="PF22725"/>
    </source>
</evidence>
<dbReference type="EMBL" id="CAADJA010000002">
    <property type="protein sequence ID" value="VFS46260.1"/>
    <property type="molecule type" value="Genomic_DNA"/>
</dbReference>
<dbReference type="Proteomes" id="UP000224974">
    <property type="component" value="Unassembled WGS sequence"/>
</dbReference>
<dbReference type="Gene3D" id="3.40.50.720">
    <property type="entry name" value="NAD(P)-binding Rossmann-like Domain"/>
    <property type="match status" value="1"/>
</dbReference>
<sequence>MTLRTAIIGCGKVGHFHAKAYEKLDGSSFCAVYDRDLARAKAFASEYNIKAYDNLSEMIKTEKINVVSICTPHPVHAEVAIEAANNGCHILVEKPLASNLKDSDAILNAANQNNVKVGTVCQRRFYRPCLRIKQAIDDGKLGRPVLGVVTMLGWRDKAYYDSDPWRGTWEGEGGGVLVNQAPHQLDLLLWYMGDIEEVYGLWRNLNHPYIEVEDTAVAIIKFKNGGIGNILVSNSQNPALHGKVHVYGENGASVGVQTDGGAMFIAGVSSITEPPYNDLWTIPDEEPQLNNWQQEDREFFNSQDSMYYYHQIQIDDFLTSIAQNKTPLIDGLSGRKTVELIEAIYRSTKTGLPVKFPLK</sequence>
<dbReference type="EMBL" id="PDDX01000001">
    <property type="protein sequence ID" value="PHI28358.1"/>
    <property type="molecule type" value="Genomic_DNA"/>
</dbReference>
<dbReference type="InterPro" id="IPR000683">
    <property type="entry name" value="Gfo/Idh/MocA-like_OxRdtase_N"/>
</dbReference>
<dbReference type="InterPro" id="IPR055170">
    <property type="entry name" value="GFO_IDH_MocA-like_dom"/>
</dbReference>
<organism evidence="3 5">
    <name type="scientific">Budvicia aquatica</name>
    <dbReference type="NCBI Taxonomy" id="82979"/>
    <lineage>
        <taxon>Bacteria</taxon>
        <taxon>Pseudomonadati</taxon>
        <taxon>Pseudomonadota</taxon>
        <taxon>Gammaproteobacteria</taxon>
        <taxon>Enterobacterales</taxon>
        <taxon>Budviciaceae</taxon>
        <taxon>Budvicia</taxon>
    </lineage>
</organism>
<reference evidence="5" key="1">
    <citation type="submission" date="2017-09" db="EMBL/GenBank/DDBJ databases">
        <title>FDA dAtabase for Regulatory Grade micrObial Sequences (FDA-ARGOS): Supporting development and validation of Infectious Disease Dx tests.</title>
        <authorList>
            <person name="Minogue T."/>
            <person name="Wolcott M."/>
            <person name="Wasieloski L."/>
            <person name="Aguilar W."/>
            <person name="Moore D."/>
            <person name="Tallon L."/>
            <person name="Sadzewicz L."/>
            <person name="Ott S."/>
            <person name="Zhao X."/>
            <person name="Nagaraj S."/>
            <person name="Vavikolanu K."/>
            <person name="Aluvathingal J."/>
            <person name="Nadendla S."/>
            <person name="Sichtig H."/>
        </authorList>
    </citation>
    <scope>NUCLEOTIDE SEQUENCE [LARGE SCALE GENOMIC DNA]</scope>
    <source>
        <strain evidence="5">FDAARGOS_387</strain>
    </source>
</reference>
<evidence type="ECO:0000313" key="4">
    <source>
        <dbReference type="EMBL" id="VFS46260.1"/>
    </source>
</evidence>
<dbReference type="SUPFAM" id="SSF55347">
    <property type="entry name" value="Glyceraldehyde-3-phosphate dehydrogenase-like, C-terminal domain"/>
    <property type="match status" value="1"/>
</dbReference>
<dbReference type="PANTHER" id="PTHR43249:SF1">
    <property type="entry name" value="D-GLUCOSIDE 3-DEHYDROGENASE"/>
    <property type="match status" value="1"/>
</dbReference>
<dbReference type="GO" id="GO:0000166">
    <property type="term" value="F:nucleotide binding"/>
    <property type="evidence" value="ECO:0007669"/>
    <property type="project" value="InterPro"/>
</dbReference>
<dbReference type="InterPro" id="IPR052515">
    <property type="entry name" value="Gfo/Idh/MocA_Oxidoreductase"/>
</dbReference>
<dbReference type="SUPFAM" id="SSF51735">
    <property type="entry name" value="NAD(P)-binding Rossmann-fold domains"/>
    <property type="match status" value="1"/>
</dbReference>
<dbReference type="PANTHER" id="PTHR43249">
    <property type="entry name" value="UDP-N-ACETYL-2-AMINO-2-DEOXY-D-GLUCURONATE OXIDASE"/>
    <property type="match status" value="1"/>
</dbReference>
<dbReference type="Proteomes" id="UP000373449">
    <property type="component" value="Unassembled WGS sequence"/>
</dbReference>
<dbReference type="RefSeq" id="WP_029095489.1">
    <property type="nucleotide sequence ID" value="NZ_CAADJA010000002.1"/>
</dbReference>
<evidence type="ECO:0000313" key="3">
    <source>
        <dbReference type="EMBL" id="PHI28358.1"/>
    </source>
</evidence>
<keyword evidence="5" id="KW-1185">Reference proteome</keyword>
<dbReference type="AlphaFoldDB" id="A0A2C6DDJ1"/>
<dbReference type="Pfam" id="PF01408">
    <property type="entry name" value="GFO_IDH_MocA"/>
    <property type="match status" value="1"/>
</dbReference>
<dbReference type="GO" id="GO:0047061">
    <property type="term" value="F:glucose-fructose oxidoreductase activity"/>
    <property type="evidence" value="ECO:0007669"/>
    <property type="project" value="UniProtKB-EC"/>
</dbReference>
<dbReference type="EC" id="1.1.99.28" evidence="4"/>
<proteinExistence type="predicted"/>